<dbReference type="InterPro" id="IPR051527">
    <property type="entry name" value="KLR_subfamily_B"/>
</dbReference>
<evidence type="ECO:0000259" key="7">
    <source>
        <dbReference type="PROSITE" id="PS50041"/>
    </source>
</evidence>
<proteinExistence type="predicted"/>
<dbReference type="PANTHER" id="PTHR46784">
    <property type="entry name" value="KILLER CELL LECTIN-LIKE RECEPTOR SUBFAMILY B MEMBER 1"/>
    <property type="match status" value="1"/>
</dbReference>
<name>A0A7L4GNE0_PODST</name>
<dbReference type="OrthoDB" id="7357196at2759"/>
<dbReference type="Pfam" id="PF00059">
    <property type="entry name" value="Lectin_C"/>
    <property type="match status" value="1"/>
</dbReference>
<dbReference type="GO" id="GO:0038023">
    <property type="term" value="F:signaling receptor activity"/>
    <property type="evidence" value="ECO:0007669"/>
    <property type="project" value="TreeGrafter"/>
</dbReference>
<protein>
    <submittedName>
        <fullName evidence="8">CLC5A protein</fullName>
    </submittedName>
</protein>
<feature type="transmembrane region" description="Helical" evidence="6">
    <location>
        <begin position="56"/>
        <end position="78"/>
    </location>
</feature>
<dbReference type="CDD" id="cd03593">
    <property type="entry name" value="CLECT_NK_receptors_like"/>
    <property type="match status" value="1"/>
</dbReference>
<dbReference type="InterPro" id="IPR001304">
    <property type="entry name" value="C-type_lectin-like"/>
</dbReference>
<organism evidence="8 9">
    <name type="scientific">Podargus strigoides</name>
    <name type="common">Tawny frogmouth</name>
    <name type="synonym">Caprimulgus strigoides</name>
    <dbReference type="NCBI Taxonomy" id="8905"/>
    <lineage>
        <taxon>Eukaryota</taxon>
        <taxon>Metazoa</taxon>
        <taxon>Chordata</taxon>
        <taxon>Craniata</taxon>
        <taxon>Vertebrata</taxon>
        <taxon>Euteleostomi</taxon>
        <taxon>Archelosauria</taxon>
        <taxon>Archosauria</taxon>
        <taxon>Dinosauria</taxon>
        <taxon>Saurischia</taxon>
        <taxon>Theropoda</taxon>
        <taxon>Coelurosauria</taxon>
        <taxon>Aves</taxon>
        <taxon>Neognathae</taxon>
        <taxon>Neoaves</taxon>
        <taxon>Strisores</taxon>
        <taxon>Caprimulgiformes</taxon>
        <taxon>Podargidae</taxon>
        <taxon>Podargus</taxon>
    </lineage>
</organism>
<keyword evidence="3" id="KW-0735">Signal-anchor</keyword>
<keyword evidence="6" id="KW-0812">Transmembrane</keyword>
<comment type="subcellular location">
    <subcellularLocation>
        <location evidence="1">Membrane</location>
        <topology evidence="1">Single-pass type II membrane protein</topology>
    </subcellularLocation>
</comment>
<accession>A0A7L4GNE0</accession>
<evidence type="ECO:0000256" key="4">
    <source>
        <dbReference type="ARBA" id="ARBA00022989"/>
    </source>
</evidence>
<dbReference type="EMBL" id="VZTK01010569">
    <property type="protein sequence ID" value="NXX14501.1"/>
    <property type="molecule type" value="Genomic_DNA"/>
</dbReference>
<keyword evidence="2" id="KW-0430">Lectin</keyword>
<dbReference type="PANTHER" id="PTHR46784:SF1">
    <property type="entry name" value="KILLER CELL LECTIN-LIKE RECEPTOR SUBFAMILY B MEMBER 1"/>
    <property type="match status" value="1"/>
</dbReference>
<dbReference type="SMART" id="SM00034">
    <property type="entry name" value="CLECT"/>
    <property type="match status" value="1"/>
</dbReference>
<sequence length="234" mass="26053">MSENLIYADLNLTESIGPRLQKVTDVQDSTYAEVKVQSLDTNAAAASGKICCSRTCVTVSVAVVILVLVLVVCLILMYHPTASSPPNSKTFSTTYEAAPAGCPQGWEKNGGKCYFFSQDSEIKDFNASRKECTDMKSDLVIIDNKEELDYLRSQSRGHYYLLGLTYSKSEKKWKWINSVEYNRDMFNITGHSTNYFCTVISASDNIETAPCTGCSTTKNMCEKDANISERQEEN</sequence>
<dbReference type="GO" id="GO:0030246">
    <property type="term" value="F:carbohydrate binding"/>
    <property type="evidence" value="ECO:0007669"/>
    <property type="project" value="UniProtKB-KW"/>
</dbReference>
<evidence type="ECO:0000256" key="1">
    <source>
        <dbReference type="ARBA" id="ARBA00004606"/>
    </source>
</evidence>
<keyword evidence="9" id="KW-1185">Reference proteome</keyword>
<evidence type="ECO:0000313" key="8">
    <source>
        <dbReference type="EMBL" id="NXX14501.1"/>
    </source>
</evidence>
<evidence type="ECO:0000256" key="6">
    <source>
        <dbReference type="SAM" id="Phobius"/>
    </source>
</evidence>
<evidence type="ECO:0000256" key="2">
    <source>
        <dbReference type="ARBA" id="ARBA00022734"/>
    </source>
</evidence>
<dbReference type="PROSITE" id="PS50041">
    <property type="entry name" value="C_TYPE_LECTIN_2"/>
    <property type="match status" value="1"/>
</dbReference>
<feature type="non-terminal residue" evidence="8">
    <location>
        <position position="234"/>
    </location>
</feature>
<keyword evidence="5" id="KW-1015">Disulfide bond</keyword>
<dbReference type="InterPro" id="IPR016187">
    <property type="entry name" value="CTDL_fold"/>
</dbReference>
<dbReference type="GO" id="GO:0042269">
    <property type="term" value="P:regulation of natural killer cell mediated cytotoxicity"/>
    <property type="evidence" value="ECO:0007669"/>
    <property type="project" value="TreeGrafter"/>
</dbReference>
<dbReference type="Gene3D" id="3.10.100.10">
    <property type="entry name" value="Mannose-Binding Protein A, subunit A"/>
    <property type="match status" value="1"/>
</dbReference>
<reference evidence="8 9" key="1">
    <citation type="submission" date="2020-02" db="EMBL/GenBank/DDBJ databases">
        <title>Bird 10,000 Genomes (B10K) Project - Family phase.</title>
        <authorList>
            <person name="Zhang G."/>
        </authorList>
    </citation>
    <scope>NUCLEOTIDE SEQUENCE [LARGE SCALE GENOMIC DNA]</scope>
    <source>
        <strain evidence="8">B10K-DU-001-40</strain>
        <tissue evidence="8">Muscle</tissue>
    </source>
</reference>
<evidence type="ECO:0000256" key="3">
    <source>
        <dbReference type="ARBA" id="ARBA00022968"/>
    </source>
</evidence>
<dbReference type="GO" id="GO:0009986">
    <property type="term" value="C:cell surface"/>
    <property type="evidence" value="ECO:0007669"/>
    <property type="project" value="TreeGrafter"/>
</dbReference>
<comment type="caution">
    <text evidence="8">The sequence shown here is derived from an EMBL/GenBank/DDBJ whole genome shotgun (WGS) entry which is preliminary data.</text>
</comment>
<feature type="domain" description="C-type lectin" evidence="7">
    <location>
        <begin position="109"/>
        <end position="211"/>
    </location>
</feature>
<dbReference type="AlphaFoldDB" id="A0A7L4GNE0"/>
<dbReference type="InterPro" id="IPR033992">
    <property type="entry name" value="NKR-like_CTLD"/>
</dbReference>
<dbReference type="SUPFAM" id="SSF56436">
    <property type="entry name" value="C-type lectin-like"/>
    <property type="match status" value="1"/>
</dbReference>
<evidence type="ECO:0000313" key="9">
    <source>
        <dbReference type="Proteomes" id="UP000584326"/>
    </source>
</evidence>
<dbReference type="InterPro" id="IPR016186">
    <property type="entry name" value="C-type_lectin-like/link_sf"/>
</dbReference>
<feature type="non-terminal residue" evidence="8">
    <location>
        <position position="1"/>
    </location>
</feature>
<evidence type="ECO:0000256" key="5">
    <source>
        <dbReference type="ARBA" id="ARBA00023157"/>
    </source>
</evidence>
<keyword evidence="4 6" id="KW-1133">Transmembrane helix</keyword>
<dbReference type="GO" id="GO:0005886">
    <property type="term" value="C:plasma membrane"/>
    <property type="evidence" value="ECO:0007669"/>
    <property type="project" value="TreeGrafter"/>
</dbReference>
<gene>
    <name evidence="8" type="primary">Clec5a</name>
    <name evidence="8" type="ORF">PODSTR_R14920</name>
</gene>
<dbReference type="Proteomes" id="UP000584326">
    <property type="component" value="Unassembled WGS sequence"/>
</dbReference>
<keyword evidence="6" id="KW-0472">Membrane</keyword>